<comment type="caution">
    <text evidence="2">The sequence shown here is derived from an EMBL/GenBank/DDBJ whole genome shotgun (WGS) entry which is preliminary data.</text>
</comment>
<organism evidence="2 3">
    <name type="scientific">Potamilus streckersoni</name>
    <dbReference type="NCBI Taxonomy" id="2493646"/>
    <lineage>
        <taxon>Eukaryota</taxon>
        <taxon>Metazoa</taxon>
        <taxon>Spiralia</taxon>
        <taxon>Lophotrochozoa</taxon>
        <taxon>Mollusca</taxon>
        <taxon>Bivalvia</taxon>
        <taxon>Autobranchia</taxon>
        <taxon>Heteroconchia</taxon>
        <taxon>Palaeoheterodonta</taxon>
        <taxon>Unionida</taxon>
        <taxon>Unionoidea</taxon>
        <taxon>Unionidae</taxon>
        <taxon>Ambleminae</taxon>
        <taxon>Lampsilini</taxon>
        <taxon>Potamilus</taxon>
    </lineage>
</organism>
<reference evidence="2" key="1">
    <citation type="journal article" date="2021" name="Genome Biol. Evol.">
        <title>A High-Quality Reference Genome for a Parasitic Bivalve with Doubly Uniparental Inheritance (Bivalvia: Unionida).</title>
        <authorList>
            <person name="Smith C.H."/>
        </authorList>
    </citation>
    <scope>NUCLEOTIDE SEQUENCE</scope>
    <source>
        <strain evidence="2">CHS0354</strain>
    </source>
</reference>
<sequence>MGHNASRKIHGKQEKAAKNDDAVSPEKFKRLESSICVIYESKLNHPINAVAQKQVSSLEKSDLNSFHDSNG</sequence>
<accession>A0AAE0RW78</accession>
<proteinExistence type="predicted"/>
<evidence type="ECO:0000256" key="1">
    <source>
        <dbReference type="SAM" id="MobiDB-lite"/>
    </source>
</evidence>
<keyword evidence="3" id="KW-1185">Reference proteome</keyword>
<name>A0AAE0RW78_9BIVA</name>
<gene>
    <name evidence="2" type="ORF">CHS0354_035477</name>
</gene>
<evidence type="ECO:0000313" key="2">
    <source>
        <dbReference type="EMBL" id="KAK3580435.1"/>
    </source>
</evidence>
<dbReference type="Proteomes" id="UP001195483">
    <property type="component" value="Unassembled WGS sequence"/>
</dbReference>
<dbReference type="EMBL" id="JAEAOA010002071">
    <property type="protein sequence ID" value="KAK3580435.1"/>
    <property type="molecule type" value="Genomic_DNA"/>
</dbReference>
<dbReference type="AlphaFoldDB" id="A0AAE0RW78"/>
<reference evidence="2" key="2">
    <citation type="journal article" date="2021" name="Genome Biol. Evol.">
        <title>Developing a high-quality reference genome for a parasitic bivalve with doubly uniparental inheritance (Bivalvia: Unionida).</title>
        <authorList>
            <person name="Smith C.H."/>
        </authorList>
    </citation>
    <scope>NUCLEOTIDE SEQUENCE</scope>
    <source>
        <strain evidence="2">CHS0354</strain>
        <tissue evidence="2">Mantle</tissue>
    </source>
</reference>
<feature type="region of interest" description="Disordered" evidence="1">
    <location>
        <begin position="1"/>
        <end position="24"/>
    </location>
</feature>
<feature type="compositionally biased region" description="Basic and acidic residues" evidence="1">
    <location>
        <begin position="11"/>
        <end position="24"/>
    </location>
</feature>
<reference evidence="2" key="3">
    <citation type="submission" date="2023-05" db="EMBL/GenBank/DDBJ databases">
        <authorList>
            <person name="Smith C.H."/>
        </authorList>
    </citation>
    <scope>NUCLEOTIDE SEQUENCE</scope>
    <source>
        <strain evidence="2">CHS0354</strain>
        <tissue evidence="2">Mantle</tissue>
    </source>
</reference>
<feature type="compositionally biased region" description="Basic residues" evidence="1">
    <location>
        <begin position="1"/>
        <end position="10"/>
    </location>
</feature>
<protein>
    <submittedName>
        <fullName evidence="2">Uncharacterized protein</fullName>
    </submittedName>
</protein>
<evidence type="ECO:0000313" key="3">
    <source>
        <dbReference type="Proteomes" id="UP001195483"/>
    </source>
</evidence>